<dbReference type="Pfam" id="PF13930">
    <property type="entry name" value="Endonuclea_NS_2"/>
    <property type="match status" value="1"/>
</dbReference>
<gene>
    <name evidence="3" type="ORF">AV649_16635</name>
</gene>
<dbReference type="InterPro" id="IPR044927">
    <property type="entry name" value="Endonuclea_NS_2"/>
</dbReference>
<sequence length="198" mass="22173">MTNENGHVRFSWKAGDSKKGNKGTDKPPKITEIKEKDRGKHIIKGKNGRKELAPNVRYITEDGYKYTTDEFGRIVDVEAEELILQKGKRNKGMQAAAGREDRLPDDDGGHLIGTQFHGSGDIDNLLAQNKHINRSGGEWYKMETEWANAMKEVPPKKVSVKIKPVFVGTSSRPESYKVVYEIEGKGIFKKTIENKSGG</sequence>
<evidence type="ECO:0000259" key="2">
    <source>
        <dbReference type="Pfam" id="PF13930"/>
    </source>
</evidence>
<reference evidence="4" key="1">
    <citation type="submission" date="2016-01" db="EMBL/GenBank/DDBJ databases">
        <title>Whole genome sequencing of Bhargavaea cecembensis T14.</title>
        <authorList>
            <person name="Hong K.W."/>
        </authorList>
    </citation>
    <scope>NUCLEOTIDE SEQUENCE [LARGE SCALE GENOMIC DNA]</scope>
    <source>
        <strain evidence="4">M19</strain>
    </source>
</reference>
<name>A0A163LVZ6_9BACI</name>
<evidence type="ECO:0000313" key="4">
    <source>
        <dbReference type="Proteomes" id="UP000076510"/>
    </source>
</evidence>
<dbReference type="AlphaFoldDB" id="A0A163LVZ6"/>
<dbReference type="Proteomes" id="UP000076510">
    <property type="component" value="Unassembled WGS sequence"/>
</dbReference>
<feature type="compositionally biased region" description="Basic and acidic residues" evidence="1">
    <location>
        <begin position="98"/>
        <end position="107"/>
    </location>
</feature>
<protein>
    <recommendedName>
        <fullName evidence="2">Type VII secretion system protein EssD-like domain-containing protein</fullName>
    </recommendedName>
</protein>
<dbReference type="EMBL" id="LQQY01000009">
    <property type="protein sequence ID" value="KZE51201.1"/>
    <property type="molecule type" value="Genomic_DNA"/>
</dbReference>
<feature type="compositionally biased region" description="Basic and acidic residues" evidence="1">
    <location>
        <begin position="15"/>
        <end position="40"/>
    </location>
</feature>
<accession>A0A163LVZ6</accession>
<feature type="domain" description="Type VII secretion system protein EssD-like" evidence="2">
    <location>
        <begin position="54"/>
        <end position="183"/>
    </location>
</feature>
<feature type="region of interest" description="Disordered" evidence="1">
    <location>
        <begin position="88"/>
        <end position="107"/>
    </location>
</feature>
<dbReference type="InterPro" id="IPR044929">
    <property type="entry name" value="DNA/RNA_non-sp_Endonuclease_sf"/>
</dbReference>
<evidence type="ECO:0000256" key="1">
    <source>
        <dbReference type="SAM" id="MobiDB-lite"/>
    </source>
</evidence>
<proteinExistence type="predicted"/>
<dbReference type="Gene3D" id="3.40.570.10">
    <property type="entry name" value="Extracellular Endonuclease, subunit A"/>
    <property type="match status" value="1"/>
</dbReference>
<feature type="region of interest" description="Disordered" evidence="1">
    <location>
        <begin position="1"/>
        <end position="48"/>
    </location>
</feature>
<organism evidence="3 4">
    <name type="scientific">Rossellomorea marisflavi</name>
    <dbReference type="NCBI Taxonomy" id="189381"/>
    <lineage>
        <taxon>Bacteria</taxon>
        <taxon>Bacillati</taxon>
        <taxon>Bacillota</taxon>
        <taxon>Bacilli</taxon>
        <taxon>Bacillales</taxon>
        <taxon>Bacillaceae</taxon>
        <taxon>Rossellomorea</taxon>
    </lineage>
</organism>
<evidence type="ECO:0000313" key="3">
    <source>
        <dbReference type="EMBL" id="KZE51201.1"/>
    </source>
</evidence>
<comment type="caution">
    <text evidence="3">The sequence shown here is derived from an EMBL/GenBank/DDBJ whole genome shotgun (WGS) entry which is preliminary data.</text>
</comment>